<dbReference type="RefSeq" id="XP_035677318.1">
    <property type="nucleotide sequence ID" value="XM_035821425.1"/>
</dbReference>
<dbReference type="InterPro" id="IPR032675">
    <property type="entry name" value="LRR_dom_sf"/>
</dbReference>
<proteinExistence type="predicted"/>
<dbReference type="Pfam" id="PF00008">
    <property type="entry name" value="EGF"/>
    <property type="match status" value="1"/>
</dbReference>
<dbReference type="KEGG" id="bfo:118416335"/>
<dbReference type="SUPFAM" id="SSF52058">
    <property type="entry name" value="L domain-like"/>
    <property type="match status" value="1"/>
</dbReference>
<evidence type="ECO:0000259" key="6">
    <source>
        <dbReference type="PROSITE" id="PS50026"/>
    </source>
</evidence>
<evidence type="ECO:0000256" key="5">
    <source>
        <dbReference type="SAM" id="SignalP"/>
    </source>
</evidence>
<dbReference type="CDD" id="cd00054">
    <property type="entry name" value="EGF_CA"/>
    <property type="match status" value="1"/>
</dbReference>
<dbReference type="InterPro" id="IPR000742">
    <property type="entry name" value="EGF"/>
</dbReference>
<protein>
    <submittedName>
        <fullName evidence="8">Reticulon-4 receptor-like 2</fullName>
    </submittedName>
</protein>
<keyword evidence="4" id="KW-1015">Disulfide bond</keyword>
<evidence type="ECO:0000256" key="4">
    <source>
        <dbReference type="PROSITE-ProRule" id="PRU00076"/>
    </source>
</evidence>
<feature type="disulfide bond" evidence="4">
    <location>
        <begin position="394"/>
        <end position="403"/>
    </location>
</feature>
<evidence type="ECO:0000313" key="8">
    <source>
        <dbReference type="RefSeq" id="XP_035677318.1"/>
    </source>
</evidence>
<gene>
    <name evidence="8" type="primary">LOC118416335</name>
</gene>
<dbReference type="InterPro" id="IPR050541">
    <property type="entry name" value="LRR_TM_domain-containing"/>
</dbReference>
<dbReference type="InterPro" id="IPR001611">
    <property type="entry name" value="Leu-rich_rpt"/>
</dbReference>
<keyword evidence="2 5" id="KW-0732">Signal</keyword>
<dbReference type="PROSITE" id="PS00022">
    <property type="entry name" value="EGF_1"/>
    <property type="match status" value="1"/>
</dbReference>
<organism evidence="7 8">
    <name type="scientific">Branchiostoma floridae</name>
    <name type="common">Florida lancelet</name>
    <name type="synonym">Amphioxus</name>
    <dbReference type="NCBI Taxonomy" id="7739"/>
    <lineage>
        <taxon>Eukaryota</taxon>
        <taxon>Metazoa</taxon>
        <taxon>Chordata</taxon>
        <taxon>Cephalochordata</taxon>
        <taxon>Leptocardii</taxon>
        <taxon>Amphioxiformes</taxon>
        <taxon>Branchiostomatidae</taxon>
        <taxon>Branchiostoma</taxon>
    </lineage>
</organism>
<keyword evidence="1" id="KW-0433">Leucine-rich repeat</keyword>
<feature type="signal peptide" evidence="5">
    <location>
        <begin position="1"/>
        <end position="17"/>
    </location>
</feature>
<dbReference type="GeneID" id="118416335"/>
<feature type="chain" id="PRO_5039905170" evidence="5">
    <location>
        <begin position="18"/>
        <end position="498"/>
    </location>
</feature>
<keyword evidence="4" id="KW-0245">EGF-like domain</keyword>
<dbReference type="SMART" id="SM00181">
    <property type="entry name" value="EGF"/>
    <property type="match status" value="1"/>
</dbReference>
<dbReference type="SUPFAM" id="SSF57196">
    <property type="entry name" value="EGF/Laminin"/>
    <property type="match status" value="1"/>
</dbReference>
<feature type="domain" description="EGF-like" evidence="6">
    <location>
        <begin position="368"/>
        <end position="404"/>
    </location>
</feature>
<evidence type="ECO:0000256" key="2">
    <source>
        <dbReference type="ARBA" id="ARBA00022729"/>
    </source>
</evidence>
<dbReference type="SMART" id="SM00369">
    <property type="entry name" value="LRR_TYP"/>
    <property type="match status" value="8"/>
</dbReference>
<evidence type="ECO:0000256" key="1">
    <source>
        <dbReference type="ARBA" id="ARBA00022614"/>
    </source>
</evidence>
<dbReference type="AlphaFoldDB" id="A0A9J7L9A6"/>
<dbReference type="PANTHER" id="PTHR24369">
    <property type="entry name" value="ANTIGEN BSP, PUTATIVE-RELATED"/>
    <property type="match status" value="1"/>
</dbReference>
<dbReference type="GO" id="GO:0005886">
    <property type="term" value="C:plasma membrane"/>
    <property type="evidence" value="ECO:0000318"/>
    <property type="project" value="GO_Central"/>
</dbReference>
<reference evidence="8" key="2">
    <citation type="submission" date="2025-08" db="UniProtKB">
        <authorList>
            <consortium name="RefSeq"/>
        </authorList>
    </citation>
    <scope>IDENTIFICATION</scope>
    <source>
        <strain evidence="8">S238N-H82</strain>
        <tissue evidence="8">Testes</tissue>
    </source>
</reference>
<evidence type="ECO:0000313" key="7">
    <source>
        <dbReference type="Proteomes" id="UP000001554"/>
    </source>
</evidence>
<accession>A0A9J7L9A6</accession>
<name>A0A9J7L9A6_BRAFL</name>
<dbReference type="SMART" id="SM00082">
    <property type="entry name" value="LRRCT"/>
    <property type="match status" value="1"/>
</dbReference>
<dbReference type="PROSITE" id="PS50026">
    <property type="entry name" value="EGF_3"/>
    <property type="match status" value="1"/>
</dbReference>
<dbReference type="Gene3D" id="3.80.10.10">
    <property type="entry name" value="Ribonuclease Inhibitor"/>
    <property type="match status" value="2"/>
</dbReference>
<dbReference type="InterPro" id="IPR000372">
    <property type="entry name" value="LRRNT"/>
</dbReference>
<dbReference type="OrthoDB" id="6363818at2759"/>
<sequence>MLLSTLLLFAAIIAAHAQWQWPGWTPPCPTSCDCSQDGIVDCKERQLATIPAGIGEGVHRLNTDKILLQNNQITAVHRDTFDGILNLNELHLEHNFITTIERGAFGGIINLGKLFLNDNRIGSLVPGTFSGVVNLNSLYLQQNELRSFTVDSLEGVVSLGELNLGSNQLSKVPSWDGKNPAHSWLPWQSLRALHLDNNPLEGISDHALGLNFGLEELYIQNMPRLRTVGRFAFRGLPALTVLHLHGNPYLSSLPEDLSLQLTELHQLSLRNNSLSALTPSVLSGLDTLSYLDVSLNPWQCDCGTVWLQTWSQPTATGHGGSLIHSAETTCSSPSGANGQLLQAVNLAQFSQSGQCGPAQAPPTLPPDYQAACSNDVCLNNGTCLTDAKGPYCLCKENFFGEYCEKCNGTTTYNQGFTNIVGIQNTGLQLVMKPVEGSACLAQSFVGGNVQTFTSAAGPLPNRVHGTEDTPVSGSPSLSGLWGGFQFVCLLAASVVIMA</sequence>
<evidence type="ECO:0000256" key="3">
    <source>
        <dbReference type="ARBA" id="ARBA00022737"/>
    </source>
</evidence>
<reference evidence="7" key="1">
    <citation type="journal article" date="2020" name="Nat. Ecol. Evol.">
        <title>Deeply conserved synteny resolves early events in vertebrate evolution.</title>
        <authorList>
            <person name="Simakov O."/>
            <person name="Marletaz F."/>
            <person name="Yue J.X."/>
            <person name="O'Connell B."/>
            <person name="Jenkins J."/>
            <person name="Brandt A."/>
            <person name="Calef R."/>
            <person name="Tung C.H."/>
            <person name="Huang T.K."/>
            <person name="Schmutz J."/>
            <person name="Satoh N."/>
            <person name="Yu J.K."/>
            <person name="Putnam N.H."/>
            <person name="Green R.E."/>
            <person name="Rokhsar D.S."/>
        </authorList>
    </citation>
    <scope>NUCLEOTIDE SEQUENCE [LARGE SCALE GENOMIC DNA]</scope>
    <source>
        <strain evidence="7">S238N-H82</strain>
    </source>
</reference>
<keyword evidence="7" id="KW-1185">Reference proteome</keyword>
<dbReference type="SMART" id="SM00013">
    <property type="entry name" value="LRRNT"/>
    <property type="match status" value="1"/>
</dbReference>
<keyword evidence="3" id="KW-0677">Repeat</keyword>
<dbReference type="Proteomes" id="UP000001554">
    <property type="component" value="Chromosome 5"/>
</dbReference>
<dbReference type="Gene3D" id="2.10.25.10">
    <property type="entry name" value="Laminin"/>
    <property type="match status" value="1"/>
</dbReference>
<comment type="caution">
    <text evidence="4">Lacks conserved residue(s) required for the propagation of feature annotation.</text>
</comment>
<dbReference type="InterPro" id="IPR000483">
    <property type="entry name" value="Cys-rich_flank_reg_C"/>
</dbReference>
<dbReference type="PANTHER" id="PTHR24369:SF210">
    <property type="entry name" value="CHAOPTIN-RELATED"/>
    <property type="match status" value="1"/>
</dbReference>
<dbReference type="Pfam" id="PF13855">
    <property type="entry name" value="LRR_8"/>
    <property type="match status" value="2"/>
</dbReference>
<dbReference type="InterPro" id="IPR003591">
    <property type="entry name" value="Leu-rich_rpt_typical-subtyp"/>
</dbReference>